<feature type="domain" description="Transposase IS116/IS110/IS902 C-terminal" evidence="2">
    <location>
        <begin position="216"/>
        <end position="293"/>
    </location>
</feature>
<organism evidence="3 4">
    <name type="scientific">Mameliella alba</name>
    <dbReference type="NCBI Taxonomy" id="561184"/>
    <lineage>
        <taxon>Bacteria</taxon>
        <taxon>Pseudomonadati</taxon>
        <taxon>Pseudomonadota</taxon>
        <taxon>Alphaproteobacteria</taxon>
        <taxon>Rhodobacterales</taxon>
        <taxon>Roseobacteraceae</taxon>
        <taxon>Mameliella</taxon>
    </lineage>
</organism>
<evidence type="ECO:0000259" key="1">
    <source>
        <dbReference type="Pfam" id="PF01548"/>
    </source>
</evidence>
<dbReference type="Proteomes" id="UP000030960">
    <property type="component" value="Unassembled WGS sequence"/>
</dbReference>
<dbReference type="EMBL" id="JSUQ01000033">
    <property type="protein sequence ID" value="KHQ50025.1"/>
    <property type="molecule type" value="Genomic_DNA"/>
</dbReference>
<dbReference type="GO" id="GO:0004803">
    <property type="term" value="F:transposase activity"/>
    <property type="evidence" value="ECO:0007669"/>
    <property type="project" value="InterPro"/>
</dbReference>
<dbReference type="NCBIfam" id="NF033542">
    <property type="entry name" value="transpos_IS110"/>
    <property type="match status" value="1"/>
</dbReference>
<sequence>MEHYAGLDVCLKEISICVVDGDGKTIAHGACPADPEGVAGWFRTRSLTPNRIVHESGMLSIWLQRGLAALGLPATCIDARKAHKALSARLNKSDAADAEGLAQLARTGWFTPVHIRSEDADRLRALVGARERLIRLRKDLEEHIRGVLKTFGIRMTGIAQGRQRQAFRDQLAAAGETDPVLRVIADGFITAHATLCEAADDLDKSVKKKAKAHPVARRLMTIPGIGPVNALSFIALIDDPNRFSRTSDVGAFLGLTPKRHQSGEVDWSGRVSKYGDGAMRGLLFEAASCLIRQVKRFSPLKSRAVRLAGRRGFRKAAVATARKIAVLMLTLWKNETDYQWTKEATA</sequence>
<reference evidence="3 4" key="1">
    <citation type="submission" date="2014-10" db="EMBL/GenBank/DDBJ databases">
        <title>Genome sequence of Ponticoccus sp. strain UMTAT08 isolated from clonal culture of toxic dinoflagellate Alexandrium tamiyavanichii.</title>
        <authorList>
            <person name="Gan H.Y."/>
            <person name="Muhd D.-D."/>
            <person name="Mohd Noor M.E."/>
            <person name="Yeong Y.S."/>
            <person name="Usup G."/>
        </authorList>
    </citation>
    <scope>NUCLEOTIDE SEQUENCE [LARGE SCALE GENOMIC DNA]</scope>
    <source>
        <strain evidence="3 4">UMTAT08</strain>
    </source>
</reference>
<dbReference type="Pfam" id="PF01548">
    <property type="entry name" value="DEDD_Tnp_IS110"/>
    <property type="match status" value="1"/>
</dbReference>
<protein>
    <submittedName>
        <fullName evidence="3">IS110-family transposase</fullName>
    </submittedName>
</protein>
<dbReference type="GO" id="GO:0006313">
    <property type="term" value="P:DNA transposition"/>
    <property type="evidence" value="ECO:0007669"/>
    <property type="project" value="InterPro"/>
</dbReference>
<evidence type="ECO:0000259" key="2">
    <source>
        <dbReference type="Pfam" id="PF02371"/>
    </source>
</evidence>
<dbReference type="OrthoDB" id="8261795at2"/>
<dbReference type="InterPro" id="IPR003346">
    <property type="entry name" value="Transposase_20"/>
</dbReference>
<dbReference type="InterPro" id="IPR047650">
    <property type="entry name" value="Transpos_IS110"/>
</dbReference>
<evidence type="ECO:0000313" key="3">
    <source>
        <dbReference type="EMBL" id="KHQ50025.1"/>
    </source>
</evidence>
<dbReference type="GO" id="GO:0003677">
    <property type="term" value="F:DNA binding"/>
    <property type="evidence" value="ECO:0007669"/>
    <property type="project" value="InterPro"/>
</dbReference>
<keyword evidence="4" id="KW-1185">Reference proteome</keyword>
<feature type="domain" description="Transposase IS110-like N-terminal" evidence="1">
    <location>
        <begin position="5"/>
        <end position="150"/>
    </location>
</feature>
<name>A0A0B3RFM5_9RHOB</name>
<dbReference type="Pfam" id="PF02371">
    <property type="entry name" value="Transposase_20"/>
    <property type="match status" value="1"/>
</dbReference>
<gene>
    <name evidence="3" type="ORF">OA50_05461</name>
</gene>
<dbReference type="PATRIC" id="fig|1515334.3.peg.5465"/>
<dbReference type="PANTHER" id="PTHR33055:SF3">
    <property type="entry name" value="PUTATIVE TRANSPOSASE FOR IS117-RELATED"/>
    <property type="match status" value="1"/>
</dbReference>
<comment type="caution">
    <text evidence="3">The sequence shown here is derived from an EMBL/GenBank/DDBJ whole genome shotgun (WGS) entry which is preliminary data.</text>
</comment>
<proteinExistence type="predicted"/>
<evidence type="ECO:0000313" key="4">
    <source>
        <dbReference type="Proteomes" id="UP000030960"/>
    </source>
</evidence>
<dbReference type="AlphaFoldDB" id="A0A0B3RFM5"/>
<dbReference type="PANTHER" id="PTHR33055">
    <property type="entry name" value="TRANSPOSASE FOR INSERTION SEQUENCE ELEMENT IS1111A"/>
    <property type="match status" value="1"/>
</dbReference>
<dbReference type="InterPro" id="IPR002525">
    <property type="entry name" value="Transp_IS110-like_N"/>
</dbReference>
<accession>A0A0B3RFM5</accession>
<dbReference type="RefSeq" id="WP_043146746.1">
    <property type="nucleotide sequence ID" value="NZ_JSUQ01000033.1"/>
</dbReference>